<feature type="transmembrane region" description="Helical" evidence="2">
    <location>
        <begin position="217"/>
        <end position="240"/>
    </location>
</feature>
<keyword evidence="5" id="KW-1185">Reference proteome</keyword>
<dbReference type="Proteomes" id="UP000800041">
    <property type="component" value="Unassembled WGS sequence"/>
</dbReference>
<proteinExistence type="predicted"/>
<gene>
    <name evidence="4" type="ORF">K402DRAFT_398040</name>
</gene>
<dbReference type="InterPro" id="IPR002656">
    <property type="entry name" value="Acyl_transf_3_dom"/>
</dbReference>
<feature type="compositionally biased region" description="Polar residues" evidence="1">
    <location>
        <begin position="452"/>
        <end position="462"/>
    </location>
</feature>
<dbReference type="Pfam" id="PF01757">
    <property type="entry name" value="Acyl_transf_3"/>
    <property type="match status" value="1"/>
</dbReference>
<keyword evidence="2" id="KW-0812">Transmembrane</keyword>
<keyword evidence="2" id="KW-1133">Transmembrane helix</keyword>
<feature type="transmembrane region" description="Helical" evidence="2">
    <location>
        <begin position="63"/>
        <end position="85"/>
    </location>
</feature>
<dbReference type="PANTHER" id="PTHR23028:SF128">
    <property type="entry name" value="ACYLTRANSFERASE 3 DOMAIN-CONTAINING PROTEIN"/>
    <property type="match status" value="1"/>
</dbReference>
<feature type="transmembrane region" description="Helical" evidence="2">
    <location>
        <begin position="184"/>
        <end position="205"/>
    </location>
</feature>
<feature type="transmembrane region" description="Helical" evidence="2">
    <location>
        <begin position="21"/>
        <end position="43"/>
    </location>
</feature>
<evidence type="ECO:0000313" key="4">
    <source>
        <dbReference type="EMBL" id="KAF1982002.1"/>
    </source>
</evidence>
<dbReference type="InterPro" id="IPR050879">
    <property type="entry name" value="Acyltransferase_3"/>
</dbReference>
<sequence length="482" mass="53850">MEKQQIQVATAQRDIKWADGFRGLAALLVVSSHLTLTFFPAALPPSSSKSALPSWYQLPYLRLLFTEGFPWVAVFFLLTGFVNALGPIKKARSSRPETALASLSSSTFRRVFRLVLPCTIMTVVSWAICQFDGYEMGRISSSEWIRNTSPMKSANFLAAVRALAKWIFKTWAHGENTYDKNQWTMIWFLKGSMMLFLILLALVRATPSWRVGVLAGLYIWAFIKKDSMIGLPIYAGALLAEASLHPRIVAFAASRTVASRIIPVALLLLGGFLTSYPYKNADWSPWSHFLKDLATNLFPKGASPRNFWCAIGVQLIALSILLSASFQRILSHPILVWLGGISFPIYLIHGPLLRSCFQWFLFAGIAPQKFSEKNDKGEMKEWERLPAAEGWKLAIGLPLFFAVLLLLAHVWTVKVEAWCARVTKWAEERMVGKTSQADEKREQSPLLLPLSNPGSVAGSSGRPSDEIGAVQVYEYRDARSLV</sequence>
<feature type="transmembrane region" description="Helical" evidence="2">
    <location>
        <begin position="261"/>
        <end position="278"/>
    </location>
</feature>
<dbReference type="EMBL" id="ML977190">
    <property type="protein sequence ID" value="KAF1982002.1"/>
    <property type="molecule type" value="Genomic_DNA"/>
</dbReference>
<reference evidence="4" key="1">
    <citation type="journal article" date="2020" name="Stud. Mycol.">
        <title>101 Dothideomycetes genomes: a test case for predicting lifestyles and emergence of pathogens.</title>
        <authorList>
            <person name="Haridas S."/>
            <person name="Albert R."/>
            <person name="Binder M."/>
            <person name="Bloem J."/>
            <person name="Labutti K."/>
            <person name="Salamov A."/>
            <person name="Andreopoulos B."/>
            <person name="Baker S."/>
            <person name="Barry K."/>
            <person name="Bills G."/>
            <person name="Bluhm B."/>
            <person name="Cannon C."/>
            <person name="Castanera R."/>
            <person name="Culley D."/>
            <person name="Daum C."/>
            <person name="Ezra D."/>
            <person name="Gonzalez J."/>
            <person name="Henrissat B."/>
            <person name="Kuo A."/>
            <person name="Liang C."/>
            <person name="Lipzen A."/>
            <person name="Lutzoni F."/>
            <person name="Magnuson J."/>
            <person name="Mondo S."/>
            <person name="Nolan M."/>
            <person name="Ohm R."/>
            <person name="Pangilinan J."/>
            <person name="Park H.-J."/>
            <person name="Ramirez L."/>
            <person name="Alfaro M."/>
            <person name="Sun H."/>
            <person name="Tritt A."/>
            <person name="Yoshinaga Y."/>
            <person name="Zwiers L.-H."/>
            <person name="Turgeon B."/>
            <person name="Goodwin S."/>
            <person name="Spatafora J."/>
            <person name="Crous P."/>
            <person name="Grigoriev I."/>
        </authorList>
    </citation>
    <scope>NUCLEOTIDE SEQUENCE</scope>
    <source>
        <strain evidence="4">CBS 113979</strain>
    </source>
</reference>
<dbReference type="GO" id="GO:0016747">
    <property type="term" value="F:acyltransferase activity, transferring groups other than amino-acyl groups"/>
    <property type="evidence" value="ECO:0007669"/>
    <property type="project" value="InterPro"/>
</dbReference>
<dbReference type="AlphaFoldDB" id="A0A6G1GME5"/>
<keyword evidence="2" id="KW-0472">Membrane</keyword>
<dbReference type="OrthoDB" id="5405781at2759"/>
<evidence type="ECO:0000313" key="5">
    <source>
        <dbReference type="Proteomes" id="UP000800041"/>
    </source>
</evidence>
<feature type="region of interest" description="Disordered" evidence="1">
    <location>
        <begin position="433"/>
        <end position="464"/>
    </location>
</feature>
<feature type="domain" description="Acyltransferase 3" evidence="3">
    <location>
        <begin position="16"/>
        <end position="387"/>
    </location>
</feature>
<accession>A0A6G1GME5</accession>
<dbReference type="PANTHER" id="PTHR23028">
    <property type="entry name" value="ACETYLTRANSFERASE"/>
    <property type="match status" value="1"/>
</dbReference>
<evidence type="ECO:0000256" key="2">
    <source>
        <dbReference type="SAM" id="Phobius"/>
    </source>
</evidence>
<name>A0A6G1GME5_9PEZI</name>
<organism evidence="4 5">
    <name type="scientific">Aulographum hederae CBS 113979</name>
    <dbReference type="NCBI Taxonomy" id="1176131"/>
    <lineage>
        <taxon>Eukaryota</taxon>
        <taxon>Fungi</taxon>
        <taxon>Dikarya</taxon>
        <taxon>Ascomycota</taxon>
        <taxon>Pezizomycotina</taxon>
        <taxon>Dothideomycetes</taxon>
        <taxon>Pleosporomycetidae</taxon>
        <taxon>Aulographales</taxon>
        <taxon>Aulographaceae</taxon>
    </lineage>
</organism>
<evidence type="ECO:0000259" key="3">
    <source>
        <dbReference type="Pfam" id="PF01757"/>
    </source>
</evidence>
<protein>
    <recommendedName>
        <fullName evidence="3">Acyltransferase 3 domain-containing protein</fullName>
    </recommendedName>
</protein>
<feature type="transmembrane region" description="Helical" evidence="2">
    <location>
        <begin position="334"/>
        <end position="352"/>
    </location>
</feature>
<feature type="transmembrane region" description="Helical" evidence="2">
    <location>
        <begin position="391"/>
        <end position="411"/>
    </location>
</feature>
<evidence type="ECO:0000256" key="1">
    <source>
        <dbReference type="SAM" id="MobiDB-lite"/>
    </source>
</evidence>
<feature type="compositionally biased region" description="Basic and acidic residues" evidence="1">
    <location>
        <begin position="433"/>
        <end position="443"/>
    </location>
</feature>
<feature type="transmembrane region" description="Helical" evidence="2">
    <location>
        <begin position="305"/>
        <end position="322"/>
    </location>
</feature>